<dbReference type="AlphaFoldDB" id="T1GA57"/>
<dbReference type="STRING" id="36166.T1GA57"/>
<dbReference type="HOGENOM" id="CLU_2838559_0_0_1"/>
<dbReference type="Proteomes" id="UP000015102">
    <property type="component" value="Unassembled WGS sequence"/>
</dbReference>
<evidence type="ECO:0000313" key="3">
    <source>
        <dbReference type="Proteomes" id="UP000015102"/>
    </source>
</evidence>
<evidence type="ECO:0000313" key="2">
    <source>
        <dbReference type="EnsemblMetazoa" id="MESCA000103-PA"/>
    </source>
</evidence>
<sequence length="66" mass="7523">KVLRELEIKKPQLNELVNTAETLKADTNRQQLQDKAPERKLTPKPNTPYCLVVKNGESSSQTSWCL</sequence>
<feature type="region of interest" description="Disordered" evidence="1">
    <location>
        <begin position="27"/>
        <end position="47"/>
    </location>
</feature>
<dbReference type="EMBL" id="CAQQ02170178">
    <property type="status" value="NOT_ANNOTATED_CDS"/>
    <property type="molecule type" value="Genomic_DNA"/>
</dbReference>
<evidence type="ECO:0000256" key="1">
    <source>
        <dbReference type="SAM" id="MobiDB-lite"/>
    </source>
</evidence>
<dbReference type="EnsemblMetazoa" id="MESCA000103-RA">
    <property type="protein sequence ID" value="MESCA000103-PA"/>
    <property type="gene ID" value="MESCA000103"/>
</dbReference>
<proteinExistence type="predicted"/>
<name>T1GA57_MEGSC</name>
<protein>
    <submittedName>
        <fullName evidence="2">Uncharacterized protein</fullName>
    </submittedName>
</protein>
<dbReference type="EMBL" id="CAQQ02170179">
    <property type="status" value="NOT_ANNOTATED_CDS"/>
    <property type="molecule type" value="Genomic_DNA"/>
</dbReference>
<dbReference type="EMBL" id="CAQQ02170180">
    <property type="status" value="NOT_ANNOTATED_CDS"/>
    <property type="molecule type" value="Genomic_DNA"/>
</dbReference>
<reference evidence="2" key="2">
    <citation type="submission" date="2015-06" db="UniProtKB">
        <authorList>
            <consortium name="EnsemblMetazoa"/>
        </authorList>
    </citation>
    <scope>IDENTIFICATION</scope>
</reference>
<keyword evidence="3" id="KW-1185">Reference proteome</keyword>
<accession>T1GA57</accession>
<organism evidence="2 3">
    <name type="scientific">Megaselia scalaris</name>
    <name type="common">Humpbacked fly</name>
    <name type="synonym">Phora scalaris</name>
    <dbReference type="NCBI Taxonomy" id="36166"/>
    <lineage>
        <taxon>Eukaryota</taxon>
        <taxon>Metazoa</taxon>
        <taxon>Ecdysozoa</taxon>
        <taxon>Arthropoda</taxon>
        <taxon>Hexapoda</taxon>
        <taxon>Insecta</taxon>
        <taxon>Pterygota</taxon>
        <taxon>Neoptera</taxon>
        <taxon>Endopterygota</taxon>
        <taxon>Diptera</taxon>
        <taxon>Brachycera</taxon>
        <taxon>Muscomorpha</taxon>
        <taxon>Platypezoidea</taxon>
        <taxon>Phoridae</taxon>
        <taxon>Megaseliini</taxon>
        <taxon>Megaselia</taxon>
    </lineage>
</organism>
<reference evidence="3" key="1">
    <citation type="submission" date="2013-02" db="EMBL/GenBank/DDBJ databases">
        <authorList>
            <person name="Hughes D."/>
        </authorList>
    </citation>
    <scope>NUCLEOTIDE SEQUENCE</scope>
    <source>
        <strain>Durham</strain>
        <strain evidence="3">NC isolate 2 -- Noor lab</strain>
    </source>
</reference>